<dbReference type="GO" id="GO:0008168">
    <property type="term" value="F:methyltransferase activity"/>
    <property type="evidence" value="ECO:0007669"/>
    <property type="project" value="TreeGrafter"/>
</dbReference>
<name>A0A9X1B3J3_9GAMM</name>
<dbReference type="CDD" id="cd02440">
    <property type="entry name" value="AdoMet_MTases"/>
    <property type="match status" value="1"/>
</dbReference>
<dbReference type="InterPro" id="IPR029063">
    <property type="entry name" value="SAM-dependent_MTases_sf"/>
</dbReference>
<dbReference type="Gene3D" id="3.40.50.150">
    <property type="entry name" value="Vaccinia Virus protein VP39"/>
    <property type="match status" value="1"/>
</dbReference>
<dbReference type="EMBL" id="NRRY01000004">
    <property type="protein sequence ID" value="MBK1617701.1"/>
    <property type="molecule type" value="Genomic_DNA"/>
</dbReference>
<dbReference type="Pfam" id="PF08241">
    <property type="entry name" value="Methyltransf_11"/>
    <property type="match status" value="1"/>
</dbReference>
<feature type="domain" description="Methyltransferase type 11" evidence="1">
    <location>
        <begin position="106"/>
        <end position="204"/>
    </location>
</feature>
<evidence type="ECO:0000313" key="3">
    <source>
        <dbReference type="Proteomes" id="UP001138768"/>
    </source>
</evidence>
<keyword evidence="3" id="KW-1185">Reference proteome</keyword>
<comment type="caution">
    <text evidence="2">The sequence shown here is derived from an EMBL/GenBank/DDBJ whole genome shotgun (WGS) entry which is preliminary data.</text>
</comment>
<evidence type="ECO:0000313" key="2">
    <source>
        <dbReference type="EMBL" id="MBK1617701.1"/>
    </source>
</evidence>
<dbReference type="RefSeq" id="WP_200239790.1">
    <property type="nucleotide sequence ID" value="NZ_JAXUFI010000013.1"/>
</dbReference>
<proteinExistence type="predicted"/>
<gene>
    <name evidence="2" type="ORF">CKO42_04380</name>
</gene>
<protein>
    <recommendedName>
        <fullName evidence="1">Methyltransferase type 11 domain-containing protein</fullName>
    </recommendedName>
</protein>
<reference evidence="2 3" key="1">
    <citation type="journal article" date="2020" name="Microorganisms">
        <title>Osmotic Adaptation and Compatible Solute Biosynthesis of Phototrophic Bacteria as Revealed from Genome Analyses.</title>
        <authorList>
            <person name="Imhoff J.F."/>
            <person name="Rahn T."/>
            <person name="Kunzel S."/>
            <person name="Keller A."/>
            <person name="Neulinger S.C."/>
        </authorList>
    </citation>
    <scope>NUCLEOTIDE SEQUENCE [LARGE SCALE GENOMIC DNA]</scope>
    <source>
        <strain evidence="2 3">DSM 25653</strain>
    </source>
</reference>
<dbReference type="SUPFAM" id="SSF53335">
    <property type="entry name" value="S-adenosyl-L-methionine-dependent methyltransferases"/>
    <property type="match status" value="1"/>
</dbReference>
<evidence type="ECO:0000259" key="1">
    <source>
        <dbReference type="Pfam" id="PF08241"/>
    </source>
</evidence>
<dbReference type="Proteomes" id="UP001138768">
    <property type="component" value="Unassembled WGS sequence"/>
</dbReference>
<dbReference type="AlphaFoldDB" id="A0A9X1B3J3"/>
<organism evidence="2 3">
    <name type="scientific">Lamprobacter modestohalophilus</name>
    <dbReference type="NCBI Taxonomy" id="1064514"/>
    <lineage>
        <taxon>Bacteria</taxon>
        <taxon>Pseudomonadati</taxon>
        <taxon>Pseudomonadota</taxon>
        <taxon>Gammaproteobacteria</taxon>
        <taxon>Chromatiales</taxon>
        <taxon>Chromatiaceae</taxon>
        <taxon>Lamprobacter</taxon>
    </lineage>
</organism>
<accession>A0A9X1B3J3</accession>
<dbReference type="PANTHER" id="PTHR43464">
    <property type="entry name" value="METHYLTRANSFERASE"/>
    <property type="match status" value="1"/>
</dbReference>
<sequence length="293" mass="33554">MLPEFVKRELREIEKRLLPETTQTQLFQQLRHLGLGDFGLILLSMPNPDYPQISRLLPRMASEEIQRNWTGSCGIELLTQTTEFVRAVADNYCRLTGESLEGKEILDFGCGYGRIARLMYFFTNPENIYGVDPWDESISICRADGFAEDHFLVSEYLPTGLPTGEKCFDLIYAFSVFTHLSEKSTTLSLRTLLGHVKPGGILVITIRPVEYWNHDQHAASQNKVNEQIELHRSNGFSFLPHNRPPIDGDITYGDTSMDLSWLENAVPEAEILGMDRSLRDSFQRYIFLRRRGS</sequence>
<dbReference type="InterPro" id="IPR013216">
    <property type="entry name" value="Methyltransf_11"/>
</dbReference>